<dbReference type="RefSeq" id="WP_371863982.1">
    <property type="nucleotide sequence ID" value="NZ_BJMM01000031.1"/>
</dbReference>
<reference evidence="2 3" key="1">
    <citation type="submission" date="2019-06" db="EMBL/GenBank/DDBJ databases">
        <title>Whole genome shotgun sequence of Streptomyces cacaoi subsp. cacaoi NBRC 12748.</title>
        <authorList>
            <person name="Hosoyama A."/>
            <person name="Uohara A."/>
            <person name="Ohji S."/>
            <person name="Ichikawa N."/>
        </authorList>
    </citation>
    <scope>NUCLEOTIDE SEQUENCE [LARGE SCALE GENOMIC DNA]</scope>
    <source>
        <strain evidence="2 3">NBRC 12748</strain>
    </source>
</reference>
<protein>
    <submittedName>
        <fullName evidence="2">Uncharacterized protein</fullName>
    </submittedName>
</protein>
<keyword evidence="3" id="KW-1185">Reference proteome</keyword>
<comment type="caution">
    <text evidence="2">The sequence shown here is derived from an EMBL/GenBank/DDBJ whole genome shotgun (WGS) entry which is preliminary data.</text>
</comment>
<dbReference type="EMBL" id="BJMM01000031">
    <property type="protein sequence ID" value="GEB52456.1"/>
    <property type="molecule type" value="Genomic_DNA"/>
</dbReference>
<proteinExistence type="predicted"/>
<name>A0A4Y3R422_STRCI</name>
<gene>
    <name evidence="2" type="ORF">SCA03_50070</name>
</gene>
<dbReference type="Proteomes" id="UP000319210">
    <property type="component" value="Unassembled WGS sequence"/>
</dbReference>
<feature type="region of interest" description="Disordered" evidence="1">
    <location>
        <begin position="1"/>
        <end position="24"/>
    </location>
</feature>
<evidence type="ECO:0000313" key="2">
    <source>
        <dbReference type="EMBL" id="GEB52456.1"/>
    </source>
</evidence>
<accession>A0A4Y3R422</accession>
<organism evidence="2 3">
    <name type="scientific">Streptomyces cacaoi</name>
    <dbReference type="NCBI Taxonomy" id="1898"/>
    <lineage>
        <taxon>Bacteria</taxon>
        <taxon>Bacillati</taxon>
        <taxon>Actinomycetota</taxon>
        <taxon>Actinomycetes</taxon>
        <taxon>Kitasatosporales</taxon>
        <taxon>Streptomycetaceae</taxon>
        <taxon>Streptomyces</taxon>
    </lineage>
</organism>
<evidence type="ECO:0000256" key="1">
    <source>
        <dbReference type="SAM" id="MobiDB-lite"/>
    </source>
</evidence>
<evidence type="ECO:0000313" key="3">
    <source>
        <dbReference type="Proteomes" id="UP000319210"/>
    </source>
</evidence>
<dbReference type="AlphaFoldDB" id="A0A4Y3R422"/>
<sequence length="157" mass="16813">MSATPPDADGTGERLSGKGEVGMRLNQVLPPDMATGRGKHGEKSDLVVHDDELGALGHMAFELRARLSTIGNHASQTTASAAGEMSSDGLDAGSALRELHDAWGTKLATVKEACAHISNHLDYSRAQHRSDDRKIATNMRNAKGEAMTVSRIYNYIK</sequence>